<gene>
    <name evidence="2" type="ORF">RDB_LOCUS166641</name>
</gene>
<dbReference type="PROSITE" id="PS50181">
    <property type="entry name" value="FBOX"/>
    <property type="match status" value="1"/>
</dbReference>
<feature type="domain" description="F-box" evidence="1">
    <location>
        <begin position="395"/>
        <end position="431"/>
    </location>
</feature>
<dbReference type="EMBL" id="CAJMWT010007017">
    <property type="protein sequence ID" value="CAE6521917.1"/>
    <property type="molecule type" value="Genomic_DNA"/>
</dbReference>
<comment type="caution">
    <text evidence="2">The sequence shown here is derived from an EMBL/GenBank/DDBJ whole genome shotgun (WGS) entry which is preliminary data.</text>
</comment>
<organism evidence="2 3">
    <name type="scientific">Rhizoctonia solani</name>
    <dbReference type="NCBI Taxonomy" id="456999"/>
    <lineage>
        <taxon>Eukaryota</taxon>
        <taxon>Fungi</taxon>
        <taxon>Dikarya</taxon>
        <taxon>Basidiomycota</taxon>
        <taxon>Agaricomycotina</taxon>
        <taxon>Agaricomycetes</taxon>
        <taxon>Cantharellales</taxon>
        <taxon>Ceratobasidiaceae</taxon>
        <taxon>Rhizoctonia</taxon>
    </lineage>
</organism>
<protein>
    <recommendedName>
        <fullName evidence="1">F-box domain-containing protein</fullName>
    </recommendedName>
</protein>
<dbReference type="InterPro" id="IPR036047">
    <property type="entry name" value="F-box-like_dom_sf"/>
</dbReference>
<dbReference type="Proteomes" id="UP000663843">
    <property type="component" value="Unassembled WGS sequence"/>
</dbReference>
<evidence type="ECO:0000313" key="3">
    <source>
        <dbReference type="Proteomes" id="UP000663843"/>
    </source>
</evidence>
<reference evidence="2" key="1">
    <citation type="submission" date="2021-01" db="EMBL/GenBank/DDBJ databases">
        <authorList>
            <person name="Kaushik A."/>
        </authorList>
    </citation>
    <scope>NUCLEOTIDE SEQUENCE</scope>
    <source>
        <strain evidence="2">AG2-2IIIB</strain>
    </source>
</reference>
<evidence type="ECO:0000313" key="2">
    <source>
        <dbReference type="EMBL" id="CAE6521917.1"/>
    </source>
</evidence>
<sequence length="497" mass="57001">MDKKGYFAYRYTRKYYRQHLRSHAHPDGGHGQRLIDTVPRDPSNFKDWVAGRIVMLENAKTIEDEVVHPDDGVGADDLGFNVIYDLPWMFTSYGIDWTYVIDLDNLVFTINGKVHLRLDNIPPDLGGYSFWKGSNRSILRDHICQKVDLWPAPNFDTKECQQKYEALQPIVIPATEWGVPTWDEMTVSQRFSIEMTHYFLLKTSREFTYAYAPYIRPLIGKFCWNMLCASIPALPMFQEDDSKGQGLSIRALLCGRNNGPYSIGAMRSPGDGEPFKSPDDYCWIRGCLITFCTHLSDPIYVAYEVEQMIQKMRHDGHPESVGIILSSQQELVVVALDGSTVRHSPALDIRTTFRDERPGRATDGRLLLTYLLSPLLTVPPLPWRTRPCQSPPAASDSINKLPLEILQTIIDLVDMGTYLNLHRVSKSIRSVCVANPRVGRYVVLRRIPGFYMIFSMRRTDDGSLRAIRLRYIGPGWDGRWTRQEITLQEMDELRRGE</sequence>
<proteinExistence type="predicted"/>
<dbReference type="InterPro" id="IPR001810">
    <property type="entry name" value="F-box_dom"/>
</dbReference>
<evidence type="ECO:0000259" key="1">
    <source>
        <dbReference type="PROSITE" id="PS50181"/>
    </source>
</evidence>
<name>A0A8H3DGA4_9AGAM</name>
<dbReference type="AlphaFoldDB" id="A0A8H3DGA4"/>
<dbReference type="SUPFAM" id="SSF81383">
    <property type="entry name" value="F-box domain"/>
    <property type="match status" value="1"/>
</dbReference>
<accession>A0A8H3DGA4</accession>